<gene>
    <name evidence="8" type="ORF">POCULU_LOCUS10733</name>
</gene>
<organism evidence="8 9">
    <name type="scientific">Paraglomus occultum</name>
    <dbReference type="NCBI Taxonomy" id="144539"/>
    <lineage>
        <taxon>Eukaryota</taxon>
        <taxon>Fungi</taxon>
        <taxon>Fungi incertae sedis</taxon>
        <taxon>Mucoromycota</taxon>
        <taxon>Glomeromycotina</taxon>
        <taxon>Glomeromycetes</taxon>
        <taxon>Paraglomerales</taxon>
        <taxon>Paraglomeraceae</taxon>
        <taxon>Paraglomus</taxon>
    </lineage>
</organism>
<feature type="non-terminal residue" evidence="8">
    <location>
        <position position="1"/>
    </location>
</feature>
<proteinExistence type="inferred from homology"/>
<evidence type="ECO:0000256" key="5">
    <source>
        <dbReference type="ARBA" id="ARBA00022917"/>
    </source>
</evidence>
<keyword evidence="5" id="KW-0648">Protein biosynthesis</keyword>
<dbReference type="Gene3D" id="3.30.930.10">
    <property type="entry name" value="Bira Bifunctional Protein, Domain 2"/>
    <property type="match status" value="1"/>
</dbReference>
<keyword evidence="3" id="KW-0547">Nucleotide-binding</keyword>
<feature type="domain" description="FDX-ACB" evidence="7">
    <location>
        <begin position="230"/>
        <end position="270"/>
    </location>
</feature>
<keyword evidence="6" id="KW-0030">Aminoacyl-tRNA synthetase</keyword>
<evidence type="ECO:0000313" key="9">
    <source>
        <dbReference type="Proteomes" id="UP000789572"/>
    </source>
</evidence>
<name>A0A9N9H8B4_9GLOM</name>
<comment type="caution">
    <text evidence="8">The sequence shown here is derived from an EMBL/GenBank/DDBJ whole genome shotgun (WGS) entry which is preliminary data.</text>
</comment>
<evidence type="ECO:0000313" key="8">
    <source>
        <dbReference type="EMBL" id="CAG8666584.1"/>
    </source>
</evidence>
<comment type="similarity">
    <text evidence="1">Belongs to the class-II aminoacyl-tRNA synthetase family.</text>
</comment>
<dbReference type="InterPro" id="IPR002319">
    <property type="entry name" value="Phenylalanyl-tRNA_Synthase"/>
</dbReference>
<keyword evidence="9" id="KW-1185">Reference proteome</keyword>
<dbReference type="Gene3D" id="3.30.70.380">
    <property type="entry name" value="Ferrodoxin-fold anticodon-binding domain"/>
    <property type="match status" value="1"/>
</dbReference>
<evidence type="ECO:0000256" key="1">
    <source>
        <dbReference type="ARBA" id="ARBA00008226"/>
    </source>
</evidence>
<dbReference type="GO" id="GO:0000049">
    <property type="term" value="F:tRNA binding"/>
    <property type="evidence" value="ECO:0007669"/>
    <property type="project" value="InterPro"/>
</dbReference>
<dbReference type="InterPro" id="IPR036690">
    <property type="entry name" value="Fdx_antiC-bd_sf"/>
</dbReference>
<sequence length="270" mass="31374">QNFDELGFPKDHVGRSLSDSYYINKDIMLRTHTSAHQLQIFRSNVDKFLLTADVYRRDEIDSRHYPVFHQMEGARIFPMSSAASIIEKELSSETLAPTQIKTIDDTMITNNNPLQPCHDYDATNAVIKHLKHSLNGMVKKLFIGQDLEVRWQDSYFPFTSPSWEMEILYHGKWLEICGHSDKIGWAFGLGLERIAMVLFNIPDIRLFWSESPLFIEQFQPGVISKFKPYSKYPSCIKDISFWLNDNNFHENNFCEIVRNVAGDIVEDTKL</sequence>
<dbReference type="SUPFAM" id="SSF55681">
    <property type="entry name" value="Class II aaRS and biotin synthetases"/>
    <property type="match status" value="1"/>
</dbReference>
<dbReference type="SUPFAM" id="SSF54991">
    <property type="entry name" value="Anticodon-binding domain of PheRS"/>
    <property type="match status" value="1"/>
</dbReference>
<keyword evidence="2" id="KW-0436">Ligase</keyword>
<dbReference type="InterPro" id="IPR004530">
    <property type="entry name" value="Phe-tRNA-synth_IIc_mito"/>
</dbReference>
<dbReference type="Proteomes" id="UP000789572">
    <property type="component" value="Unassembled WGS sequence"/>
</dbReference>
<dbReference type="NCBIfam" id="TIGR00469">
    <property type="entry name" value="pheS_mito"/>
    <property type="match status" value="1"/>
</dbReference>
<dbReference type="OrthoDB" id="4457at2759"/>
<dbReference type="GO" id="GO:0005739">
    <property type="term" value="C:mitochondrion"/>
    <property type="evidence" value="ECO:0007669"/>
    <property type="project" value="TreeGrafter"/>
</dbReference>
<evidence type="ECO:0000259" key="7">
    <source>
        <dbReference type="PROSITE" id="PS51447"/>
    </source>
</evidence>
<evidence type="ECO:0000256" key="3">
    <source>
        <dbReference type="ARBA" id="ARBA00022741"/>
    </source>
</evidence>
<dbReference type="InterPro" id="IPR005121">
    <property type="entry name" value="Fdx_antiC-bd"/>
</dbReference>
<dbReference type="InterPro" id="IPR045864">
    <property type="entry name" value="aa-tRNA-synth_II/BPL/LPL"/>
</dbReference>
<dbReference type="GO" id="GO:0004826">
    <property type="term" value="F:phenylalanine-tRNA ligase activity"/>
    <property type="evidence" value="ECO:0007669"/>
    <property type="project" value="InterPro"/>
</dbReference>
<dbReference type="Pfam" id="PF01409">
    <property type="entry name" value="tRNA-synt_2d"/>
    <property type="match status" value="2"/>
</dbReference>
<dbReference type="PROSITE" id="PS51447">
    <property type="entry name" value="FDX_ACB"/>
    <property type="match status" value="1"/>
</dbReference>
<feature type="non-terminal residue" evidence="8">
    <location>
        <position position="270"/>
    </location>
</feature>
<evidence type="ECO:0000256" key="2">
    <source>
        <dbReference type="ARBA" id="ARBA00022598"/>
    </source>
</evidence>
<dbReference type="PANTHER" id="PTHR11538">
    <property type="entry name" value="PHENYLALANYL-TRNA SYNTHETASE"/>
    <property type="match status" value="1"/>
</dbReference>
<dbReference type="AlphaFoldDB" id="A0A9N9H8B4"/>
<evidence type="ECO:0000256" key="6">
    <source>
        <dbReference type="ARBA" id="ARBA00023146"/>
    </source>
</evidence>
<accession>A0A9N9H8B4</accession>
<dbReference type="EMBL" id="CAJVPJ010006160">
    <property type="protein sequence ID" value="CAG8666584.1"/>
    <property type="molecule type" value="Genomic_DNA"/>
</dbReference>
<dbReference type="PANTHER" id="PTHR11538:SF41">
    <property type="entry name" value="PHENYLALANINE--TRNA LIGASE, MITOCHONDRIAL"/>
    <property type="match status" value="1"/>
</dbReference>
<evidence type="ECO:0000256" key="4">
    <source>
        <dbReference type="ARBA" id="ARBA00022840"/>
    </source>
</evidence>
<reference evidence="8" key="1">
    <citation type="submission" date="2021-06" db="EMBL/GenBank/DDBJ databases">
        <authorList>
            <person name="Kallberg Y."/>
            <person name="Tangrot J."/>
            <person name="Rosling A."/>
        </authorList>
    </citation>
    <scope>NUCLEOTIDE SEQUENCE</scope>
    <source>
        <strain evidence="8">IA702</strain>
    </source>
</reference>
<dbReference type="GO" id="GO:0006432">
    <property type="term" value="P:phenylalanyl-tRNA aminoacylation"/>
    <property type="evidence" value="ECO:0007669"/>
    <property type="project" value="InterPro"/>
</dbReference>
<protein>
    <submittedName>
        <fullName evidence="8">9258_t:CDS:1</fullName>
    </submittedName>
</protein>
<dbReference type="GO" id="GO:0005524">
    <property type="term" value="F:ATP binding"/>
    <property type="evidence" value="ECO:0007669"/>
    <property type="project" value="UniProtKB-KW"/>
</dbReference>
<keyword evidence="4" id="KW-0067">ATP-binding</keyword>